<evidence type="ECO:0000313" key="2">
    <source>
        <dbReference type="EMBL" id="POW18406.1"/>
    </source>
</evidence>
<accession>A0A2S4W9G8</accession>
<keyword evidence="1" id="KW-0812">Transmembrane</keyword>
<keyword evidence="3" id="KW-1185">Reference proteome</keyword>
<keyword evidence="1" id="KW-1133">Transmembrane helix</keyword>
<sequence length="154" mass="16646">MYAGKDSCRGMVYIIFLGMITTLYTVLADIHVCDSAFQTEDGGYTPGKGQAACLTSSGTFLCDINACQSGSPSGPTDRKQKTLAVIKVYSSDIPDPHILRFLVKTTLAIKMTCWRPAYLTQGTEVIMLGVMPPDAKLRARDHPGFILAESDFAG</sequence>
<proteinExistence type="predicted"/>
<organism evidence="2 3">
    <name type="scientific">Puccinia striiformis</name>
    <dbReference type="NCBI Taxonomy" id="27350"/>
    <lineage>
        <taxon>Eukaryota</taxon>
        <taxon>Fungi</taxon>
        <taxon>Dikarya</taxon>
        <taxon>Basidiomycota</taxon>
        <taxon>Pucciniomycotina</taxon>
        <taxon>Pucciniomycetes</taxon>
        <taxon>Pucciniales</taxon>
        <taxon>Pucciniaceae</taxon>
        <taxon>Puccinia</taxon>
    </lineage>
</organism>
<keyword evidence="1" id="KW-0472">Membrane</keyword>
<dbReference type="EMBL" id="PKSM01000066">
    <property type="protein sequence ID" value="POW18406.1"/>
    <property type="molecule type" value="Genomic_DNA"/>
</dbReference>
<reference evidence="2 3" key="1">
    <citation type="submission" date="2017-12" db="EMBL/GenBank/DDBJ databases">
        <title>Gene loss provides genomic basis for host adaptation in cereal stripe rust fungi.</title>
        <authorList>
            <person name="Xia C."/>
        </authorList>
    </citation>
    <scope>NUCLEOTIDE SEQUENCE [LARGE SCALE GENOMIC DNA]</scope>
    <source>
        <strain evidence="2 3">93TX-2</strain>
    </source>
</reference>
<name>A0A2S4W9G8_9BASI</name>
<evidence type="ECO:0000256" key="1">
    <source>
        <dbReference type="SAM" id="Phobius"/>
    </source>
</evidence>
<reference evidence="3" key="3">
    <citation type="journal article" date="2018" name="Mol. Plant Microbe Interact.">
        <title>Genome sequence resources for the wheat stripe rust pathogen (Puccinia striiformis f. sp. tritici) and the barley stripe rust pathogen (Puccinia striiformis f. sp. hordei).</title>
        <authorList>
            <person name="Xia C."/>
            <person name="Wang M."/>
            <person name="Yin C."/>
            <person name="Cornejo O.E."/>
            <person name="Hulbert S.H."/>
            <person name="Chen X."/>
        </authorList>
    </citation>
    <scope>NUCLEOTIDE SEQUENCE [LARGE SCALE GENOMIC DNA]</scope>
    <source>
        <strain evidence="3">93TX-2</strain>
    </source>
</reference>
<dbReference type="Proteomes" id="UP000238274">
    <property type="component" value="Unassembled WGS sequence"/>
</dbReference>
<gene>
    <name evidence="2" type="ORF">PSHT_05871</name>
</gene>
<reference evidence="3" key="2">
    <citation type="journal article" date="2018" name="BMC Genomics">
        <title>Genomic insights into host adaptation between the wheat stripe rust pathogen (Puccinia striiformis f. sp. tritici) and the barley stripe rust pathogen (Puccinia striiformis f. sp. hordei).</title>
        <authorList>
            <person name="Xia C."/>
            <person name="Wang M."/>
            <person name="Yin C."/>
            <person name="Cornejo O.E."/>
            <person name="Hulbert S.H."/>
            <person name="Chen X."/>
        </authorList>
    </citation>
    <scope>NUCLEOTIDE SEQUENCE [LARGE SCALE GENOMIC DNA]</scope>
    <source>
        <strain evidence="3">93TX-2</strain>
    </source>
</reference>
<feature type="transmembrane region" description="Helical" evidence="1">
    <location>
        <begin position="12"/>
        <end position="32"/>
    </location>
</feature>
<evidence type="ECO:0000313" key="3">
    <source>
        <dbReference type="Proteomes" id="UP000238274"/>
    </source>
</evidence>
<dbReference type="VEuPathDB" id="FungiDB:PSHT_05871"/>
<protein>
    <submittedName>
        <fullName evidence="2">Uncharacterized protein</fullName>
    </submittedName>
</protein>
<comment type="caution">
    <text evidence="2">The sequence shown here is derived from an EMBL/GenBank/DDBJ whole genome shotgun (WGS) entry which is preliminary data.</text>
</comment>
<dbReference type="AlphaFoldDB" id="A0A2S4W9G8"/>